<accession>A0A974NE39</accession>
<gene>
    <name evidence="1" type="ORF">JHT90_10370</name>
</gene>
<dbReference type="RefSeq" id="WP_201090701.1">
    <property type="nucleotide sequence ID" value="NZ_CP067393.1"/>
</dbReference>
<name>A0A974NE39_9GAMM</name>
<protein>
    <submittedName>
        <fullName evidence="1">Uncharacterized protein</fullName>
    </submittedName>
</protein>
<reference evidence="1 2" key="1">
    <citation type="submission" date="2021-01" db="EMBL/GenBank/DDBJ databases">
        <title>Entomomonas sp. F2A isolated from a house cricket (Acheta domesticus).</title>
        <authorList>
            <person name="Spergser J."/>
            <person name="Busse H.-J."/>
        </authorList>
    </citation>
    <scope>NUCLEOTIDE SEQUENCE [LARGE SCALE GENOMIC DNA]</scope>
    <source>
        <strain evidence="1 2">F2A</strain>
    </source>
</reference>
<dbReference type="KEGG" id="eaz:JHT90_10370"/>
<dbReference type="EMBL" id="CP067393">
    <property type="protein sequence ID" value="QQP84804.1"/>
    <property type="molecule type" value="Genomic_DNA"/>
</dbReference>
<dbReference type="Proteomes" id="UP000595278">
    <property type="component" value="Chromosome"/>
</dbReference>
<evidence type="ECO:0000313" key="2">
    <source>
        <dbReference type="Proteomes" id="UP000595278"/>
    </source>
</evidence>
<sequence length="121" mass="14033">MDDDFNSINWFANYSSESFLNSINYLVSNEHWNKNTIFFGSYDNDSIAISYNSKDKTIVEIYFRINLRGDYELMAKSMINSILSGSLIILNVKLEVIGKTYEALISEVEFTVNQKRLIKSF</sequence>
<dbReference type="AlphaFoldDB" id="A0A974NE39"/>
<organism evidence="1 2">
    <name type="scientific">Entomomonas asaccharolytica</name>
    <dbReference type="NCBI Taxonomy" id="2785331"/>
    <lineage>
        <taxon>Bacteria</taxon>
        <taxon>Pseudomonadati</taxon>
        <taxon>Pseudomonadota</taxon>
        <taxon>Gammaproteobacteria</taxon>
        <taxon>Pseudomonadales</taxon>
        <taxon>Pseudomonadaceae</taxon>
        <taxon>Entomomonas</taxon>
    </lineage>
</organism>
<evidence type="ECO:0000313" key="1">
    <source>
        <dbReference type="EMBL" id="QQP84804.1"/>
    </source>
</evidence>
<proteinExistence type="predicted"/>
<keyword evidence="2" id="KW-1185">Reference proteome</keyword>